<evidence type="ECO:0000313" key="1">
    <source>
        <dbReference type="EMBL" id="MBW86374.1"/>
    </source>
</evidence>
<reference evidence="1" key="1">
    <citation type="submission" date="2018-02" db="EMBL/GenBank/DDBJ databases">
        <title>Rhizophora mucronata_Transcriptome.</title>
        <authorList>
            <person name="Meera S.P."/>
            <person name="Sreeshan A."/>
            <person name="Augustine A."/>
        </authorList>
    </citation>
    <scope>NUCLEOTIDE SEQUENCE</scope>
    <source>
        <tissue evidence="1">Leaf</tissue>
    </source>
</reference>
<accession>A0A2P2IYR5</accession>
<organism evidence="1">
    <name type="scientific">Rhizophora mucronata</name>
    <name type="common">Asiatic mangrove</name>
    <dbReference type="NCBI Taxonomy" id="61149"/>
    <lineage>
        <taxon>Eukaryota</taxon>
        <taxon>Viridiplantae</taxon>
        <taxon>Streptophyta</taxon>
        <taxon>Embryophyta</taxon>
        <taxon>Tracheophyta</taxon>
        <taxon>Spermatophyta</taxon>
        <taxon>Magnoliopsida</taxon>
        <taxon>eudicotyledons</taxon>
        <taxon>Gunneridae</taxon>
        <taxon>Pentapetalae</taxon>
        <taxon>rosids</taxon>
        <taxon>fabids</taxon>
        <taxon>Malpighiales</taxon>
        <taxon>Rhizophoraceae</taxon>
        <taxon>Rhizophora</taxon>
    </lineage>
</organism>
<dbReference type="EMBL" id="GGEC01005891">
    <property type="protein sequence ID" value="MBW86374.1"/>
    <property type="molecule type" value="Transcribed_RNA"/>
</dbReference>
<name>A0A2P2IYR5_RHIMU</name>
<dbReference type="AlphaFoldDB" id="A0A2P2IYR5"/>
<proteinExistence type="predicted"/>
<sequence length="28" mass="2982">MAADLHYLRSLPVPLLTSALGLGGHSKY</sequence>
<protein>
    <submittedName>
        <fullName evidence="1">Uncharacterized protein</fullName>
    </submittedName>
</protein>